<dbReference type="RefSeq" id="WP_213640898.1">
    <property type="nucleotide sequence ID" value="NZ_JADPMV010000002.1"/>
</dbReference>
<comment type="similarity">
    <text evidence="2">Belongs to the EamA transporter family.</text>
</comment>
<keyword evidence="3 6" id="KW-0812">Transmembrane</keyword>
<dbReference type="Pfam" id="PF00892">
    <property type="entry name" value="EamA"/>
    <property type="match status" value="2"/>
</dbReference>
<dbReference type="InterPro" id="IPR037185">
    <property type="entry name" value="EmrE-like"/>
</dbReference>
<feature type="domain" description="EamA" evidence="7">
    <location>
        <begin position="15"/>
        <end position="146"/>
    </location>
</feature>
<feature type="transmembrane region" description="Helical" evidence="6">
    <location>
        <begin position="215"/>
        <end position="237"/>
    </location>
</feature>
<keyword evidence="4 6" id="KW-1133">Transmembrane helix</keyword>
<evidence type="ECO:0000256" key="3">
    <source>
        <dbReference type="ARBA" id="ARBA00022692"/>
    </source>
</evidence>
<evidence type="ECO:0000313" key="8">
    <source>
        <dbReference type="EMBL" id="MBS7663511.1"/>
    </source>
</evidence>
<comment type="subcellular location">
    <subcellularLocation>
        <location evidence="1">Membrane</location>
        <topology evidence="1">Multi-pass membrane protein</topology>
    </subcellularLocation>
</comment>
<evidence type="ECO:0000256" key="5">
    <source>
        <dbReference type="ARBA" id="ARBA00023136"/>
    </source>
</evidence>
<feature type="transmembrane region" description="Helical" evidence="6">
    <location>
        <begin position="157"/>
        <end position="176"/>
    </location>
</feature>
<name>A0ABS5Q5D7_9PSED</name>
<feature type="transmembrane region" description="Helical" evidence="6">
    <location>
        <begin position="249"/>
        <end position="267"/>
    </location>
</feature>
<feature type="transmembrane region" description="Helical" evidence="6">
    <location>
        <begin position="273"/>
        <end position="289"/>
    </location>
</feature>
<dbReference type="InterPro" id="IPR000620">
    <property type="entry name" value="EamA_dom"/>
</dbReference>
<feature type="transmembrane region" description="Helical" evidence="6">
    <location>
        <begin position="131"/>
        <end position="151"/>
    </location>
</feature>
<evidence type="ECO:0000256" key="6">
    <source>
        <dbReference type="SAM" id="Phobius"/>
    </source>
</evidence>
<feature type="domain" description="EamA" evidence="7">
    <location>
        <begin position="156"/>
        <end position="289"/>
    </location>
</feature>
<dbReference type="InterPro" id="IPR050638">
    <property type="entry name" value="AA-Vitamin_Transporters"/>
</dbReference>
<dbReference type="EMBL" id="JADPMV010000002">
    <property type="protein sequence ID" value="MBS7663511.1"/>
    <property type="molecule type" value="Genomic_DNA"/>
</dbReference>
<reference evidence="8 9" key="1">
    <citation type="journal article" date="2021" name="Syst. Appl. Microbiol.">
        <title>Pseudomonas lalucatii sp. nov. isolated from Vallgornera, a karstic cave in Mallorca, Western Mediterranean.</title>
        <authorList>
            <person name="Busquets A."/>
            <person name="Mulet M."/>
            <person name="Gomila M."/>
            <person name="Garcia-Valdes E."/>
        </authorList>
    </citation>
    <scope>NUCLEOTIDE SEQUENCE [LARGE SCALE GENOMIC DNA]</scope>
    <source>
        <strain evidence="8 9">R1b54</strain>
    </source>
</reference>
<protein>
    <submittedName>
        <fullName evidence="8">DMT family transporter</fullName>
    </submittedName>
</protein>
<evidence type="ECO:0000256" key="4">
    <source>
        <dbReference type="ARBA" id="ARBA00022989"/>
    </source>
</evidence>
<sequence length="313" mass="32262">MHSAPPLVLNDGYARGFVLVLLSAFCYGLQPLFAQYAYAGGADPVGLLLVRFAIAAAILLLFLRLRGMRLPRGRLAGQNLLVGIGYGLAALGYYSASRSTSVSLAVILMFSFPAFVTALSIAYLGERTNALKLLSLVLALGGVLLATGLSLRGNLTGVLWALFSALSYGAAIVYGTHSIRHEQPLASAAMVLLGCALTFAVAALCWGASTPSGAPAWWSMLGLALFATILPVAFFLAGSPLIGPSAASTLSTLEPVVAVTIAVLLIGEQISTGMLGGGLMVVIAAIILSRQGGTLPEPALVPVPVPEEPDEIL</sequence>
<dbReference type="SUPFAM" id="SSF103481">
    <property type="entry name" value="Multidrug resistance efflux transporter EmrE"/>
    <property type="match status" value="2"/>
</dbReference>
<evidence type="ECO:0000313" key="9">
    <source>
        <dbReference type="Proteomes" id="UP001196601"/>
    </source>
</evidence>
<feature type="transmembrane region" description="Helical" evidence="6">
    <location>
        <begin position="12"/>
        <end position="33"/>
    </location>
</feature>
<dbReference type="PANTHER" id="PTHR32322">
    <property type="entry name" value="INNER MEMBRANE TRANSPORTER"/>
    <property type="match status" value="1"/>
</dbReference>
<organism evidence="8 9">
    <name type="scientific">Pseudomonas lalucatii</name>
    <dbReference type="NCBI Taxonomy" id="1424203"/>
    <lineage>
        <taxon>Bacteria</taxon>
        <taxon>Pseudomonadati</taxon>
        <taxon>Pseudomonadota</taxon>
        <taxon>Gammaproteobacteria</taxon>
        <taxon>Pseudomonadales</taxon>
        <taxon>Pseudomonadaceae</taxon>
        <taxon>Pseudomonas</taxon>
    </lineage>
</organism>
<feature type="transmembrane region" description="Helical" evidence="6">
    <location>
        <begin position="45"/>
        <end position="63"/>
    </location>
</feature>
<feature type="transmembrane region" description="Helical" evidence="6">
    <location>
        <begin position="102"/>
        <end position="124"/>
    </location>
</feature>
<accession>A0ABS5Q5D7</accession>
<evidence type="ECO:0000259" key="7">
    <source>
        <dbReference type="Pfam" id="PF00892"/>
    </source>
</evidence>
<evidence type="ECO:0000256" key="1">
    <source>
        <dbReference type="ARBA" id="ARBA00004141"/>
    </source>
</evidence>
<keyword evidence="5 6" id="KW-0472">Membrane</keyword>
<dbReference type="PANTHER" id="PTHR32322:SF2">
    <property type="entry name" value="EAMA DOMAIN-CONTAINING PROTEIN"/>
    <property type="match status" value="1"/>
</dbReference>
<proteinExistence type="inferred from homology"/>
<gene>
    <name evidence="8" type="ORF">I0D00_16415</name>
</gene>
<dbReference type="Proteomes" id="UP001196601">
    <property type="component" value="Unassembled WGS sequence"/>
</dbReference>
<feature type="transmembrane region" description="Helical" evidence="6">
    <location>
        <begin position="75"/>
        <end position="96"/>
    </location>
</feature>
<keyword evidence="9" id="KW-1185">Reference proteome</keyword>
<comment type="caution">
    <text evidence="8">The sequence shown here is derived from an EMBL/GenBank/DDBJ whole genome shotgun (WGS) entry which is preliminary data.</text>
</comment>
<feature type="transmembrane region" description="Helical" evidence="6">
    <location>
        <begin position="188"/>
        <end position="209"/>
    </location>
</feature>
<evidence type="ECO:0000256" key="2">
    <source>
        <dbReference type="ARBA" id="ARBA00007362"/>
    </source>
</evidence>